<reference evidence="2 3" key="1">
    <citation type="submission" date="2021-03" db="EMBL/GenBank/DDBJ databases">
        <title>Five novel Rahnella species.</title>
        <authorList>
            <person name="Brady C."/>
            <person name="Asselin J."/>
            <person name="Beer S."/>
            <person name="Bruberg M.B."/>
            <person name="Crampton B."/>
            <person name="Venter S."/>
            <person name="Arnold D."/>
            <person name="Denman S."/>
        </authorList>
    </citation>
    <scope>NUCLEOTIDE SEQUENCE [LARGE SCALE GENOMIC DNA]</scope>
    <source>
        <strain evidence="2 3">H11b</strain>
    </source>
</reference>
<dbReference type="Proteomes" id="UP000734343">
    <property type="component" value="Unassembled WGS sequence"/>
</dbReference>
<keyword evidence="1" id="KW-0732">Signal</keyword>
<comment type="caution">
    <text evidence="2">The sequence shown here is derived from an EMBL/GenBank/DDBJ whole genome shotgun (WGS) entry which is preliminary data.</text>
</comment>
<organism evidence="2 3">
    <name type="scientific">Rahnella bonaserana</name>
    <dbReference type="NCBI Taxonomy" id="2816248"/>
    <lineage>
        <taxon>Bacteria</taxon>
        <taxon>Pseudomonadati</taxon>
        <taxon>Pseudomonadota</taxon>
        <taxon>Gammaproteobacteria</taxon>
        <taxon>Enterobacterales</taxon>
        <taxon>Yersiniaceae</taxon>
        <taxon>Rahnella</taxon>
    </lineage>
</organism>
<feature type="signal peptide" evidence="1">
    <location>
        <begin position="1"/>
        <end position="25"/>
    </location>
</feature>
<feature type="chain" id="PRO_5045678814" description="Fimbrial protein" evidence="1">
    <location>
        <begin position="26"/>
        <end position="184"/>
    </location>
</feature>
<evidence type="ECO:0000256" key="1">
    <source>
        <dbReference type="SAM" id="SignalP"/>
    </source>
</evidence>
<dbReference type="EMBL" id="JAFMOW010000058">
    <property type="protein sequence ID" value="MBU9855228.1"/>
    <property type="molecule type" value="Genomic_DNA"/>
</dbReference>
<name>A0ABS6LT05_9GAMM</name>
<dbReference type="RefSeq" id="WP_217172723.1">
    <property type="nucleotide sequence ID" value="NZ_JAFMOW010000058.1"/>
</dbReference>
<protein>
    <recommendedName>
        <fullName evidence="4">Fimbrial protein</fullName>
    </recommendedName>
</protein>
<proteinExistence type="predicted"/>
<accession>A0ABS6LT05</accession>
<gene>
    <name evidence="2" type="ORF">J1778_08020</name>
</gene>
<evidence type="ECO:0000313" key="3">
    <source>
        <dbReference type="Proteomes" id="UP000734343"/>
    </source>
</evidence>
<evidence type="ECO:0000313" key="2">
    <source>
        <dbReference type="EMBL" id="MBU9855228.1"/>
    </source>
</evidence>
<sequence length="184" mass="18800">MKRSILSLLLAGGVIAGQFCGSAHAEQLNYSGSVTIEKGSCVFTALNNMRMEFNFASITPLQVLNAATSLENTFQVKDCAGASGIDLSLTTTTSQVLTGAYAGKWTIPASGTGKAVGLAYKTELKSGGGAYASFPVDGTAISITTNSVALPISIKTTLVPTVSSLSAMTSGNMDAAAIINIAYQ</sequence>
<keyword evidence="3" id="KW-1185">Reference proteome</keyword>
<evidence type="ECO:0008006" key="4">
    <source>
        <dbReference type="Google" id="ProtNLM"/>
    </source>
</evidence>